<dbReference type="GeneID" id="73901350"/>
<keyword evidence="3" id="KW-1185">Reference proteome</keyword>
<sequence length="260" mass="28494">MNDPNYPLVDSLDRMVAAKRALRGERRRILAEARAFEAFLDAVDDVPVTRSSTTSGGQYFVGGSDADRSGAVAVRRAYADTVMGVSHYADDYDDTYSESIAAEFGPDVASALLAGPFTALCKRAVRAAASDARARRTQFLATLEDERQSLAVAERTLRQVSTGLESLAASSSSRGPFENLDAVRSTLVTMERRCKSVAADRQVAIQEHALTGSWRVDTSHVQEYLYADIESTYPVLATVADILLRIERRYECDERPLARA</sequence>
<name>A0ABD5NIM7_9EURY</name>
<comment type="caution">
    <text evidence="2">The sequence shown here is derived from an EMBL/GenBank/DDBJ whole genome shotgun (WGS) entry which is preliminary data.</text>
</comment>
<proteinExistence type="predicted"/>
<evidence type="ECO:0000259" key="1">
    <source>
        <dbReference type="Pfam" id="PF23921"/>
    </source>
</evidence>
<dbReference type="RefSeq" id="WP_256532273.1">
    <property type="nucleotide sequence ID" value="NZ_CP101824.1"/>
</dbReference>
<dbReference type="AlphaFoldDB" id="A0ABD5NIM7"/>
<dbReference type="InterPro" id="IPR055684">
    <property type="entry name" value="DUF7260"/>
</dbReference>
<protein>
    <recommendedName>
        <fullName evidence="1">DUF7260 domain-containing protein</fullName>
    </recommendedName>
</protein>
<evidence type="ECO:0000313" key="3">
    <source>
        <dbReference type="Proteomes" id="UP001595846"/>
    </source>
</evidence>
<accession>A0ABD5NIM7</accession>
<gene>
    <name evidence="2" type="ORF">ACFOUR_00170</name>
</gene>
<reference evidence="2 3" key="1">
    <citation type="journal article" date="2019" name="Int. J. Syst. Evol. Microbiol.">
        <title>The Global Catalogue of Microorganisms (GCM) 10K type strain sequencing project: providing services to taxonomists for standard genome sequencing and annotation.</title>
        <authorList>
            <consortium name="The Broad Institute Genomics Platform"/>
            <consortium name="The Broad Institute Genome Sequencing Center for Infectious Disease"/>
            <person name="Wu L."/>
            <person name="Ma J."/>
        </authorList>
    </citation>
    <scope>NUCLEOTIDE SEQUENCE [LARGE SCALE GENOMIC DNA]</scope>
    <source>
        <strain evidence="2 3">IBRC-M 10256</strain>
    </source>
</reference>
<evidence type="ECO:0000313" key="2">
    <source>
        <dbReference type="EMBL" id="MFC3956786.1"/>
    </source>
</evidence>
<feature type="domain" description="DUF7260" evidence="1">
    <location>
        <begin position="17"/>
        <end position="248"/>
    </location>
</feature>
<dbReference type="Pfam" id="PF23921">
    <property type="entry name" value="DUF7260"/>
    <property type="match status" value="1"/>
</dbReference>
<organism evidence="2 3">
    <name type="scientific">Halovivax cerinus</name>
    <dbReference type="NCBI Taxonomy" id="1487865"/>
    <lineage>
        <taxon>Archaea</taxon>
        <taxon>Methanobacteriati</taxon>
        <taxon>Methanobacteriota</taxon>
        <taxon>Stenosarchaea group</taxon>
        <taxon>Halobacteria</taxon>
        <taxon>Halobacteriales</taxon>
        <taxon>Natrialbaceae</taxon>
        <taxon>Halovivax</taxon>
    </lineage>
</organism>
<dbReference type="EMBL" id="JBHSAQ010000001">
    <property type="protein sequence ID" value="MFC3956786.1"/>
    <property type="molecule type" value="Genomic_DNA"/>
</dbReference>
<dbReference type="Proteomes" id="UP001595846">
    <property type="component" value="Unassembled WGS sequence"/>
</dbReference>